<comment type="caution">
    <text evidence="3">The sequence shown here is derived from an EMBL/GenBank/DDBJ whole genome shotgun (WGS) entry which is preliminary data.</text>
</comment>
<dbReference type="PANTHER" id="PTHR33295">
    <property type="entry name" value="ATPASE"/>
    <property type="match status" value="1"/>
</dbReference>
<dbReference type="Pfam" id="PF13173">
    <property type="entry name" value="AAA_14"/>
    <property type="match status" value="1"/>
</dbReference>
<dbReference type="Pfam" id="PF13635">
    <property type="entry name" value="DUF4143"/>
    <property type="match status" value="1"/>
</dbReference>
<name>A0A2M9A603_9BACT</name>
<dbReference type="Gene3D" id="3.40.50.300">
    <property type="entry name" value="P-loop containing nucleotide triphosphate hydrolases"/>
    <property type="match status" value="1"/>
</dbReference>
<organism evidence="3 4">
    <name type="scientific">Hallerella succinigenes</name>
    <dbReference type="NCBI Taxonomy" id="1896222"/>
    <lineage>
        <taxon>Bacteria</taxon>
        <taxon>Pseudomonadati</taxon>
        <taxon>Fibrobacterota</taxon>
        <taxon>Fibrobacteria</taxon>
        <taxon>Fibrobacterales</taxon>
        <taxon>Fibrobacteraceae</taxon>
        <taxon>Hallerella</taxon>
    </lineage>
</organism>
<dbReference type="InterPro" id="IPR011335">
    <property type="entry name" value="Restrct_endonuc-II-like"/>
</dbReference>
<sequence>MKLIQRIEYINRLLSVVGTPDIKVITGIRRSGKSKLMDMFMERLKKENRKANVIHVNFNDPKSEPLAEYHALYDFVQKKYKQNVPNFVFIDEVQMCKGFEKAINGLHATEKFDIYITGSNAFLLSSDLSTLFTGRTFAIEMFPFSFVEFMRYYELTDIQGALDRYLKGGGMAGSYVYNNSTDKYKYIKDVFDTLVLRDIVKKYNIRNKVLLERLCDFLSDNISNITSLRSISDALTSSKVPVNDKTIGSYAGYLCNAFAFYKVRKYDIRGKKYLASQDKYYLGDHSFKYARLGTKNMDYGRAYENIVAIELLRRGYEIYAGFLYKKEIDFVALKKDEKIYIQVSDDISTESTFDREVSPLLKIHDAYPKMVIARTKHEPYQYEGIRIVDLAEWLSNRSIQ</sequence>
<gene>
    <name evidence="3" type="ORF">BGX16_1112</name>
</gene>
<feature type="domain" description="AAA" evidence="1">
    <location>
        <begin position="21"/>
        <end position="150"/>
    </location>
</feature>
<accession>A0A2M9A603</accession>
<dbReference type="InterPro" id="IPR041682">
    <property type="entry name" value="AAA_14"/>
</dbReference>
<keyword evidence="4" id="KW-1185">Reference proteome</keyword>
<dbReference type="PANTHER" id="PTHR33295:SF20">
    <property type="entry name" value="ATPASE"/>
    <property type="match status" value="1"/>
</dbReference>
<dbReference type="RefSeq" id="WP_100425154.1">
    <property type="nucleotide sequence ID" value="NZ_PGEX01000001.1"/>
</dbReference>
<feature type="domain" description="DUF4143" evidence="2">
    <location>
        <begin position="197"/>
        <end position="343"/>
    </location>
</feature>
<dbReference type="OrthoDB" id="9801684at2"/>
<reference evidence="3 4" key="1">
    <citation type="submission" date="2017-11" db="EMBL/GenBank/DDBJ databases">
        <title>Animal gut microbial communities from fecal samples from Wisconsin, USA.</title>
        <authorList>
            <person name="Neumann A."/>
        </authorList>
    </citation>
    <scope>NUCLEOTIDE SEQUENCE [LARGE SCALE GENOMIC DNA]</scope>
    <source>
        <strain evidence="3 4">UWS3</strain>
    </source>
</reference>
<dbReference type="SUPFAM" id="SSF52540">
    <property type="entry name" value="P-loop containing nucleoside triphosphate hydrolases"/>
    <property type="match status" value="1"/>
</dbReference>
<proteinExistence type="predicted"/>
<dbReference type="InterPro" id="IPR025420">
    <property type="entry name" value="DUF4143"/>
</dbReference>
<dbReference type="AlphaFoldDB" id="A0A2M9A603"/>
<dbReference type="EMBL" id="PGEX01000001">
    <property type="protein sequence ID" value="PJJ41154.1"/>
    <property type="molecule type" value="Genomic_DNA"/>
</dbReference>
<evidence type="ECO:0000259" key="2">
    <source>
        <dbReference type="Pfam" id="PF13635"/>
    </source>
</evidence>
<evidence type="ECO:0000259" key="1">
    <source>
        <dbReference type="Pfam" id="PF13173"/>
    </source>
</evidence>
<evidence type="ECO:0008006" key="5">
    <source>
        <dbReference type="Google" id="ProtNLM"/>
    </source>
</evidence>
<dbReference type="Proteomes" id="UP000231134">
    <property type="component" value="Unassembled WGS sequence"/>
</dbReference>
<dbReference type="InterPro" id="IPR027417">
    <property type="entry name" value="P-loop_NTPase"/>
</dbReference>
<dbReference type="SUPFAM" id="SSF52980">
    <property type="entry name" value="Restriction endonuclease-like"/>
    <property type="match status" value="1"/>
</dbReference>
<evidence type="ECO:0000313" key="4">
    <source>
        <dbReference type="Proteomes" id="UP000231134"/>
    </source>
</evidence>
<evidence type="ECO:0000313" key="3">
    <source>
        <dbReference type="EMBL" id="PJJ41154.1"/>
    </source>
</evidence>
<protein>
    <recommendedName>
        <fullName evidence="5">ATPase</fullName>
    </recommendedName>
</protein>